<dbReference type="PANTHER" id="PTHR42852">
    <property type="entry name" value="THIOL:DISULFIDE INTERCHANGE PROTEIN DSBE"/>
    <property type="match status" value="1"/>
</dbReference>
<dbReference type="Gene3D" id="3.40.30.10">
    <property type="entry name" value="Glutaredoxin"/>
    <property type="match status" value="1"/>
</dbReference>
<gene>
    <name evidence="3" type="ORF">C6571_13765</name>
</gene>
<proteinExistence type="predicted"/>
<evidence type="ECO:0000259" key="2">
    <source>
        <dbReference type="PROSITE" id="PS51352"/>
    </source>
</evidence>
<evidence type="ECO:0000313" key="4">
    <source>
        <dbReference type="Proteomes" id="UP000239326"/>
    </source>
</evidence>
<dbReference type="Pfam" id="PF00578">
    <property type="entry name" value="AhpC-TSA"/>
    <property type="match status" value="1"/>
</dbReference>
<dbReference type="InterPro" id="IPR036249">
    <property type="entry name" value="Thioredoxin-like_sf"/>
</dbReference>
<dbReference type="InterPro" id="IPR013766">
    <property type="entry name" value="Thioredoxin_domain"/>
</dbReference>
<dbReference type="PANTHER" id="PTHR42852:SF13">
    <property type="entry name" value="PROTEIN DIPZ"/>
    <property type="match status" value="1"/>
</dbReference>
<sequence>MQSGATTNSDNPSASAGPLAPALCVSRWFNAQADISLESLRGRVVVLHAFQMLCPACVSHGLPQAMKVHRTFAQSDVAVLGLHTVFEHHDAMAPHALQAFLEEYRISFPVAVDRPSPNGPLAEPVPTTMRAYELRGTPSLVLIDRQGMVRLKHFGNIEDLALGALLGQLIAEPAEGPQQSSPSTAAGDSTGAPTPIQHRAT</sequence>
<dbReference type="RefSeq" id="WP_106447190.1">
    <property type="nucleotide sequence ID" value="NZ_CP027669.1"/>
</dbReference>
<accession>A0A2S0N2R4</accession>
<dbReference type="InterPro" id="IPR000866">
    <property type="entry name" value="AhpC/TSA"/>
</dbReference>
<dbReference type="Proteomes" id="UP000239326">
    <property type="component" value="Chromosome"/>
</dbReference>
<evidence type="ECO:0000256" key="1">
    <source>
        <dbReference type="SAM" id="MobiDB-lite"/>
    </source>
</evidence>
<feature type="compositionally biased region" description="Polar residues" evidence="1">
    <location>
        <begin position="177"/>
        <end position="187"/>
    </location>
</feature>
<dbReference type="EMBL" id="CP027669">
    <property type="protein sequence ID" value="AVO42213.1"/>
    <property type="molecule type" value="Genomic_DNA"/>
</dbReference>
<dbReference type="SUPFAM" id="SSF52833">
    <property type="entry name" value="Thioredoxin-like"/>
    <property type="match status" value="1"/>
</dbReference>
<keyword evidence="4" id="KW-1185">Reference proteome</keyword>
<dbReference type="OrthoDB" id="9811352at2"/>
<name>A0A2S0N2R4_9BURK</name>
<protein>
    <submittedName>
        <fullName evidence="3">Alkyl hydroperoxide reductase</fullName>
    </submittedName>
</protein>
<dbReference type="AlphaFoldDB" id="A0A2S0N2R4"/>
<dbReference type="PROSITE" id="PS51352">
    <property type="entry name" value="THIOREDOXIN_2"/>
    <property type="match status" value="1"/>
</dbReference>
<organism evidence="3 4">
    <name type="scientific">Simplicispira suum</name>
    <dbReference type="NCBI Taxonomy" id="2109915"/>
    <lineage>
        <taxon>Bacteria</taxon>
        <taxon>Pseudomonadati</taxon>
        <taxon>Pseudomonadota</taxon>
        <taxon>Betaproteobacteria</taxon>
        <taxon>Burkholderiales</taxon>
        <taxon>Comamonadaceae</taxon>
        <taxon>Simplicispira</taxon>
    </lineage>
</organism>
<dbReference type="KEGG" id="simp:C6571_13765"/>
<feature type="region of interest" description="Disordered" evidence="1">
    <location>
        <begin position="173"/>
        <end position="201"/>
    </location>
</feature>
<evidence type="ECO:0000313" key="3">
    <source>
        <dbReference type="EMBL" id="AVO42213.1"/>
    </source>
</evidence>
<dbReference type="GO" id="GO:0016209">
    <property type="term" value="F:antioxidant activity"/>
    <property type="evidence" value="ECO:0007669"/>
    <property type="project" value="InterPro"/>
</dbReference>
<dbReference type="InterPro" id="IPR050553">
    <property type="entry name" value="Thioredoxin_ResA/DsbE_sf"/>
</dbReference>
<feature type="domain" description="Thioredoxin" evidence="2">
    <location>
        <begin position="14"/>
        <end position="171"/>
    </location>
</feature>
<reference evidence="3 4" key="1">
    <citation type="submission" date="2018-03" db="EMBL/GenBank/DDBJ databases">
        <title>Genome sequencing of Simplicispira sp.</title>
        <authorList>
            <person name="Kim S.-J."/>
            <person name="Heo J."/>
            <person name="Kwon S.-W."/>
        </authorList>
    </citation>
    <scope>NUCLEOTIDE SEQUENCE [LARGE SCALE GENOMIC DNA]</scope>
    <source>
        <strain evidence="3 4">SC1-8</strain>
    </source>
</reference>
<dbReference type="CDD" id="cd02966">
    <property type="entry name" value="TlpA_like_family"/>
    <property type="match status" value="1"/>
</dbReference>
<dbReference type="GO" id="GO:0016491">
    <property type="term" value="F:oxidoreductase activity"/>
    <property type="evidence" value="ECO:0007669"/>
    <property type="project" value="InterPro"/>
</dbReference>